<reference evidence="2 3" key="1">
    <citation type="journal article" date="2014" name="Nature">
        <title>An environmental bacterial taxon with a large and distinct metabolic repertoire.</title>
        <authorList>
            <person name="Wilson M.C."/>
            <person name="Mori T."/>
            <person name="Ruckert C."/>
            <person name="Uria A.R."/>
            <person name="Helf M.J."/>
            <person name="Takada K."/>
            <person name="Gernert C."/>
            <person name="Steffens U.A."/>
            <person name="Heycke N."/>
            <person name="Schmitt S."/>
            <person name="Rinke C."/>
            <person name="Helfrich E.J."/>
            <person name="Brachmann A.O."/>
            <person name="Gurgui C."/>
            <person name="Wakimoto T."/>
            <person name="Kracht M."/>
            <person name="Crusemann M."/>
            <person name="Hentschel U."/>
            <person name="Abe I."/>
            <person name="Matsunaga S."/>
            <person name="Kalinowski J."/>
            <person name="Takeyama H."/>
            <person name="Piel J."/>
        </authorList>
    </citation>
    <scope>NUCLEOTIDE SEQUENCE [LARGE SCALE GENOMIC DNA]</scope>
    <source>
        <strain evidence="3">TSY2</strain>
    </source>
</reference>
<comment type="caution">
    <text evidence="2">The sequence shown here is derived from an EMBL/GenBank/DDBJ whole genome shotgun (WGS) entry which is preliminary data.</text>
</comment>
<accession>W4M5X6</accession>
<feature type="compositionally biased region" description="Low complexity" evidence="1">
    <location>
        <begin position="52"/>
        <end position="62"/>
    </location>
</feature>
<name>W4M5X6_9BACT</name>
<feature type="region of interest" description="Disordered" evidence="1">
    <location>
        <begin position="34"/>
        <end position="127"/>
    </location>
</feature>
<proteinExistence type="predicted"/>
<gene>
    <name evidence="2" type="ORF">ETSY2_23750</name>
</gene>
<feature type="compositionally biased region" description="Basic and acidic residues" evidence="1">
    <location>
        <begin position="71"/>
        <end position="82"/>
    </location>
</feature>
<evidence type="ECO:0000256" key="1">
    <source>
        <dbReference type="SAM" id="MobiDB-lite"/>
    </source>
</evidence>
<evidence type="ECO:0000313" key="2">
    <source>
        <dbReference type="EMBL" id="ETX05306.1"/>
    </source>
</evidence>
<organism evidence="2 3">
    <name type="scientific">Candidatus Entotheonella gemina</name>
    <dbReference type="NCBI Taxonomy" id="1429439"/>
    <lineage>
        <taxon>Bacteria</taxon>
        <taxon>Pseudomonadati</taxon>
        <taxon>Nitrospinota/Tectimicrobiota group</taxon>
        <taxon>Candidatus Tectimicrobiota</taxon>
        <taxon>Candidatus Entotheonellia</taxon>
        <taxon>Candidatus Entotheonellales</taxon>
        <taxon>Candidatus Entotheonellaceae</taxon>
        <taxon>Candidatus Entotheonella</taxon>
    </lineage>
</organism>
<protein>
    <submittedName>
        <fullName evidence="2">Uncharacterized protein</fullName>
    </submittedName>
</protein>
<keyword evidence="3" id="KW-1185">Reference proteome</keyword>
<dbReference type="Proteomes" id="UP000019140">
    <property type="component" value="Unassembled WGS sequence"/>
</dbReference>
<dbReference type="AlphaFoldDB" id="W4M5X6"/>
<sequence length="127" mass="13945">MPVGIVIASIIGVILMMWIIKRRSAEPPVEFRQDTMRYITLDPDTSKRNRQPPDQTPQAAPAEDVSASAVMEHEPMASRDETPEIQVTPKPVVADAGGDKRADAHLEADNAAPLSVESFDLLVNDER</sequence>
<dbReference type="EMBL" id="AZHX01000986">
    <property type="protein sequence ID" value="ETX05306.1"/>
    <property type="molecule type" value="Genomic_DNA"/>
</dbReference>
<evidence type="ECO:0000313" key="3">
    <source>
        <dbReference type="Proteomes" id="UP000019140"/>
    </source>
</evidence>
<dbReference type="HOGENOM" id="CLU_1966536_0_0_7"/>
<feature type="compositionally biased region" description="Basic and acidic residues" evidence="1">
    <location>
        <begin position="97"/>
        <end position="108"/>
    </location>
</feature>